<dbReference type="InterPro" id="IPR026444">
    <property type="entry name" value="Secre_tail"/>
</dbReference>
<accession>A0A2S6I9V5</accession>
<dbReference type="AlphaFoldDB" id="A0A2S6I9V5"/>
<name>A0A2S6I9V5_9BACT</name>
<reference evidence="2 3" key="1">
    <citation type="submission" date="2018-02" db="EMBL/GenBank/DDBJ databases">
        <title>Genomic Encyclopedia of Archaeal and Bacterial Type Strains, Phase II (KMG-II): from individual species to whole genera.</title>
        <authorList>
            <person name="Goeker M."/>
        </authorList>
    </citation>
    <scope>NUCLEOTIDE SEQUENCE [LARGE SCALE GENOMIC DNA]</scope>
    <source>
        <strain evidence="2 3">DSM 29526</strain>
    </source>
</reference>
<dbReference type="Pfam" id="PF18962">
    <property type="entry name" value="Por_Secre_tail"/>
    <property type="match status" value="1"/>
</dbReference>
<sequence>MSETFLFTLLMLLGSTLRGQQIILNSNYFPEAGDTLKYYVADDGFTVDLLGPGEGVNWNFGELTAASELLFPVTSAVSDSVFTDAQIAMNIESGTVGYFRVTETEINLVGIRGNTPLLEGFPLEVALNPTRPERRAPLSYGDEFEAAASTGLVVAPDDLPQEALDQLNAVVTEAVDSIRLTTSSVRQDEIDATGTLTIDNRTYDVLREKRVEFIQTTVEIKVPILGYVDVTNNLGAAIPDIAEFLGQQPPMTTYLFWSPGVKEAIATVTEAPDGSLTRLTYIQGDATNSTGGPYLRQADINVYPNPTHGLTTFEVNGLDAGNYTIRVLNVLGRKVGEARFAPVSGQAKVPLNLERLPRGTYLYSLTNERGRILTTRRLMVGG</sequence>
<protein>
    <submittedName>
        <fullName evidence="2">Putative secreted protein (Por secretion system target)</fullName>
    </submittedName>
</protein>
<gene>
    <name evidence="2" type="ORF">CLV84_1233</name>
</gene>
<dbReference type="Proteomes" id="UP000237662">
    <property type="component" value="Unassembled WGS sequence"/>
</dbReference>
<feature type="domain" description="Secretion system C-terminal sorting" evidence="1">
    <location>
        <begin position="302"/>
        <end position="372"/>
    </location>
</feature>
<dbReference type="EMBL" id="PTJC01000005">
    <property type="protein sequence ID" value="PPK88268.1"/>
    <property type="molecule type" value="Genomic_DNA"/>
</dbReference>
<dbReference type="NCBIfam" id="TIGR04183">
    <property type="entry name" value="Por_Secre_tail"/>
    <property type="match status" value="1"/>
</dbReference>
<evidence type="ECO:0000313" key="3">
    <source>
        <dbReference type="Proteomes" id="UP000237662"/>
    </source>
</evidence>
<organism evidence="2 3">
    <name type="scientific">Neolewinella xylanilytica</name>
    <dbReference type="NCBI Taxonomy" id="1514080"/>
    <lineage>
        <taxon>Bacteria</taxon>
        <taxon>Pseudomonadati</taxon>
        <taxon>Bacteroidota</taxon>
        <taxon>Saprospiria</taxon>
        <taxon>Saprospirales</taxon>
        <taxon>Lewinellaceae</taxon>
        <taxon>Neolewinella</taxon>
    </lineage>
</organism>
<evidence type="ECO:0000313" key="2">
    <source>
        <dbReference type="EMBL" id="PPK88268.1"/>
    </source>
</evidence>
<evidence type="ECO:0000259" key="1">
    <source>
        <dbReference type="Pfam" id="PF18962"/>
    </source>
</evidence>
<comment type="caution">
    <text evidence="2">The sequence shown here is derived from an EMBL/GenBank/DDBJ whole genome shotgun (WGS) entry which is preliminary data.</text>
</comment>
<keyword evidence="3" id="KW-1185">Reference proteome</keyword>
<proteinExistence type="predicted"/>